<dbReference type="Proteomes" id="UP000252558">
    <property type="component" value="Unassembled WGS sequence"/>
</dbReference>
<accession>A0A368NQP4</accession>
<name>A0A368NQP4_9GAMM</name>
<gene>
    <name evidence="1" type="ORF">DU002_00400</name>
</gene>
<proteinExistence type="predicted"/>
<comment type="caution">
    <text evidence="1">The sequence shown here is derived from an EMBL/GenBank/DDBJ whole genome shotgun (WGS) entry which is preliminary data.</text>
</comment>
<evidence type="ECO:0000313" key="2">
    <source>
        <dbReference type="Proteomes" id="UP000252558"/>
    </source>
</evidence>
<protein>
    <submittedName>
        <fullName evidence="1">DUF3081 domain-containing protein</fullName>
    </submittedName>
</protein>
<organism evidence="1 2">
    <name type="scientific">Corallincola holothuriorum</name>
    <dbReference type="NCBI Taxonomy" id="2282215"/>
    <lineage>
        <taxon>Bacteria</taxon>
        <taxon>Pseudomonadati</taxon>
        <taxon>Pseudomonadota</taxon>
        <taxon>Gammaproteobacteria</taxon>
        <taxon>Alteromonadales</taxon>
        <taxon>Psychromonadaceae</taxon>
        <taxon>Corallincola</taxon>
    </lineage>
</organism>
<sequence length="103" mass="11749">MSQLLLEVKVRNELDIHQCLRVFDKVRRHGVKTESGHHFQGLTASSDFDGYTAFLSSNDVTLTLFFHNKYDLDYRQHGDVDAFVKLLSVIDHAANSELVDGRV</sequence>
<dbReference type="Pfam" id="PF11280">
    <property type="entry name" value="DUF3081"/>
    <property type="match status" value="1"/>
</dbReference>
<dbReference type="EMBL" id="QPID01000001">
    <property type="protein sequence ID" value="RCU52466.1"/>
    <property type="molecule type" value="Genomic_DNA"/>
</dbReference>
<reference evidence="1 2" key="1">
    <citation type="submission" date="2018-07" db="EMBL/GenBank/DDBJ databases">
        <title>Corallincola holothuriorum sp. nov., a new facultative anaerobe isolated from sea cucumber Apostichopus japonicus.</title>
        <authorList>
            <person name="Xia H."/>
        </authorList>
    </citation>
    <scope>NUCLEOTIDE SEQUENCE [LARGE SCALE GENOMIC DNA]</scope>
    <source>
        <strain evidence="1 2">C4</strain>
    </source>
</reference>
<dbReference type="InterPro" id="IPR021432">
    <property type="entry name" value="DUF3081"/>
</dbReference>
<keyword evidence="2" id="KW-1185">Reference proteome</keyword>
<evidence type="ECO:0000313" key="1">
    <source>
        <dbReference type="EMBL" id="RCU52466.1"/>
    </source>
</evidence>
<dbReference type="AlphaFoldDB" id="A0A368NQP4"/>